<keyword evidence="1" id="KW-1133">Transmembrane helix</keyword>
<dbReference type="OrthoDB" id="285027at2"/>
<reference evidence="2 3" key="1">
    <citation type="submission" date="2019-02" db="EMBL/GenBank/DDBJ databases">
        <title>Deep-cultivation of Planctomycetes and their phenomic and genomic characterization uncovers novel biology.</title>
        <authorList>
            <person name="Wiegand S."/>
            <person name="Jogler M."/>
            <person name="Boedeker C."/>
            <person name="Pinto D."/>
            <person name="Vollmers J."/>
            <person name="Rivas-Marin E."/>
            <person name="Kohn T."/>
            <person name="Peeters S.H."/>
            <person name="Heuer A."/>
            <person name="Rast P."/>
            <person name="Oberbeckmann S."/>
            <person name="Bunk B."/>
            <person name="Jeske O."/>
            <person name="Meyerdierks A."/>
            <person name="Storesund J.E."/>
            <person name="Kallscheuer N."/>
            <person name="Luecker S."/>
            <person name="Lage O.M."/>
            <person name="Pohl T."/>
            <person name="Merkel B.J."/>
            <person name="Hornburger P."/>
            <person name="Mueller R.-W."/>
            <person name="Bruemmer F."/>
            <person name="Labrenz M."/>
            <person name="Spormann A.M."/>
            <person name="Op den Camp H."/>
            <person name="Overmann J."/>
            <person name="Amann R."/>
            <person name="Jetten M.S.M."/>
            <person name="Mascher T."/>
            <person name="Medema M.H."/>
            <person name="Devos D.P."/>
            <person name="Kaster A.-K."/>
            <person name="Ovreas L."/>
            <person name="Rohde M."/>
            <person name="Galperin M.Y."/>
            <person name="Jogler C."/>
        </authorList>
    </citation>
    <scope>NUCLEOTIDE SEQUENCE [LARGE SCALE GENOMIC DNA]</scope>
    <source>
        <strain evidence="2 3">Pan44</strain>
    </source>
</reference>
<protein>
    <recommendedName>
        <fullName evidence="4">Copper resistance protein D</fullName>
    </recommendedName>
</protein>
<dbReference type="KEGG" id="ccos:Pan44_49010"/>
<feature type="transmembrane region" description="Helical" evidence="1">
    <location>
        <begin position="54"/>
        <end position="72"/>
    </location>
</feature>
<evidence type="ECO:0000313" key="2">
    <source>
        <dbReference type="EMBL" id="QDT56841.1"/>
    </source>
</evidence>
<sequence length="165" mass="18297">MSLDVYSRWFHIWFAAVLLGGAVFQWFALGPAVKDLSEEQKPLFREWINARWRLVVMLGSLILLITGLYNYLVVLRPLHKGDGIYHMLMGFKILLALAVFFFASVLAGRSPKFEKMRRRSGAWNLVLIGLLTAIVALGGYLKVARPPVIAPVPAPAVPPAEPAAA</sequence>
<dbReference type="EMBL" id="CP036271">
    <property type="protein sequence ID" value="QDT56841.1"/>
    <property type="molecule type" value="Genomic_DNA"/>
</dbReference>
<keyword evidence="3" id="KW-1185">Reference proteome</keyword>
<name>A0A517SL43_9PLAN</name>
<keyword evidence="1" id="KW-0812">Transmembrane</keyword>
<keyword evidence="1" id="KW-0472">Membrane</keyword>
<dbReference type="InParanoid" id="A0A517SL43"/>
<dbReference type="RefSeq" id="WP_145034257.1">
    <property type="nucleotide sequence ID" value="NZ_CP036271.1"/>
</dbReference>
<dbReference type="Proteomes" id="UP000315700">
    <property type="component" value="Chromosome"/>
</dbReference>
<feature type="transmembrane region" description="Helical" evidence="1">
    <location>
        <begin position="120"/>
        <end position="141"/>
    </location>
</feature>
<gene>
    <name evidence="2" type="ORF">Pan44_49010</name>
</gene>
<feature type="transmembrane region" description="Helical" evidence="1">
    <location>
        <begin position="12"/>
        <end position="33"/>
    </location>
</feature>
<proteinExistence type="predicted"/>
<feature type="transmembrane region" description="Helical" evidence="1">
    <location>
        <begin position="84"/>
        <end position="108"/>
    </location>
</feature>
<dbReference type="AlphaFoldDB" id="A0A517SL43"/>
<evidence type="ECO:0000256" key="1">
    <source>
        <dbReference type="SAM" id="Phobius"/>
    </source>
</evidence>
<organism evidence="2 3">
    <name type="scientific">Caulifigura coniformis</name>
    <dbReference type="NCBI Taxonomy" id="2527983"/>
    <lineage>
        <taxon>Bacteria</taxon>
        <taxon>Pseudomonadati</taxon>
        <taxon>Planctomycetota</taxon>
        <taxon>Planctomycetia</taxon>
        <taxon>Planctomycetales</taxon>
        <taxon>Planctomycetaceae</taxon>
        <taxon>Caulifigura</taxon>
    </lineage>
</organism>
<evidence type="ECO:0000313" key="3">
    <source>
        <dbReference type="Proteomes" id="UP000315700"/>
    </source>
</evidence>
<accession>A0A517SL43</accession>
<evidence type="ECO:0008006" key="4">
    <source>
        <dbReference type="Google" id="ProtNLM"/>
    </source>
</evidence>